<evidence type="ECO:0000256" key="3">
    <source>
        <dbReference type="ARBA" id="ARBA00022989"/>
    </source>
</evidence>
<feature type="domain" description="NnrU" evidence="6">
    <location>
        <begin position="6"/>
        <end position="218"/>
    </location>
</feature>
<comment type="subcellular location">
    <subcellularLocation>
        <location evidence="1">Membrane</location>
        <topology evidence="1">Multi-pass membrane protein</topology>
    </subcellularLocation>
</comment>
<gene>
    <name evidence="7" type="ORF">ROSMUCSMR3_01222</name>
</gene>
<dbReference type="OrthoDB" id="7828645at2"/>
<dbReference type="KEGG" id="rmm:ROSMUCSMR3_01222"/>
<feature type="transmembrane region" description="Helical" evidence="5">
    <location>
        <begin position="6"/>
        <end position="25"/>
    </location>
</feature>
<evidence type="ECO:0000256" key="4">
    <source>
        <dbReference type="ARBA" id="ARBA00023136"/>
    </source>
</evidence>
<dbReference type="Proteomes" id="UP000192273">
    <property type="component" value="Chromosome"/>
</dbReference>
<evidence type="ECO:0000313" key="7">
    <source>
        <dbReference type="EMBL" id="ARE82716.1"/>
    </source>
</evidence>
<feature type="transmembrane region" description="Helical" evidence="5">
    <location>
        <begin position="189"/>
        <end position="209"/>
    </location>
</feature>
<feature type="transmembrane region" description="Helical" evidence="5">
    <location>
        <begin position="37"/>
        <end position="59"/>
    </location>
</feature>
<dbReference type="RefSeq" id="WP_081506756.1">
    <property type="nucleotide sequence ID" value="NZ_CP020474.1"/>
</dbReference>
<dbReference type="Gene3D" id="1.20.120.1630">
    <property type="match status" value="1"/>
</dbReference>
<keyword evidence="3 5" id="KW-1133">Transmembrane helix</keyword>
<dbReference type="InterPro" id="IPR009915">
    <property type="entry name" value="NnrU_dom"/>
</dbReference>
<evidence type="ECO:0000313" key="8">
    <source>
        <dbReference type="Proteomes" id="UP000192273"/>
    </source>
</evidence>
<dbReference type="Pfam" id="PF07298">
    <property type="entry name" value="NnrU"/>
    <property type="match status" value="1"/>
</dbReference>
<proteinExistence type="predicted"/>
<feature type="transmembrane region" description="Helical" evidence="5">
    <location>
        <begin position="71"/>
        <end position="92"/>
    </location>
</feature>
<evidence type="ECO:0000256" key="1">
    <source>
        <dbReference type="ARBA" id="ARBA00004141"/>
    </source>
</evidence>
<keyword evidence="4 5" id="KW-0472">Membrane</keyword>
<feature type="transmembrane region" description="Helical" evidence="5">
    <location>
        <begin position="140"/>
        <end position="160"/>
    </location>
</feature>
<evidence type="ECO:0000256" key="2">
    <source>
        <dbReference type="ARBA" id="ARBA00022692"/>
    </source>
</evidence>
<keyword evidence="2 5" id="KW-0812">Transmembrane</keyword>
<dbReference type="AlphaFoldDB" id="A0A1V0RLZ4"/>
<accession>A0A1V0RLZ4</accession>
<evidence type="ECO:0000259" key="6">
    <source>
        <dbReference type="Pfam" id="PF07298"/>
    </source>
</evidence>
<dbReference type="EMBL" id="CP020474">
    <property type="protein sequence ID" value="ARE82716.1"/>
    <property type="molecule type" value="Genomic_DNA"/>
</dbReference>
<reference evidence="7 8" key="1">
    <citation type="submission" date="2017-03" db="EMBL/GenBank/DDBJ databases">
        <title>Genome Sequence of Roseovarius mucosus strain SMR3 Isolated from a culture of the Diatom Skeletonema marinoi.</title>
        <authorList>
            <person name="Topel M."/>
            <person name="Pinder M."/>
            <person name="Johansson O.N."/>
            <person name="Kourtchenko O."/>
            <person name="Godhe A."/>
            <person name="Clarke A.K."/>
        </authorList>
    </citation>
    <scope>NUCLEOTIDE SEQUENCE [LARGE SCALE GENOMIC DNA]</scope>
    <source>
        <strain evidence="7 8">SMR3</strain>
    </source>
</reference>
<organism evidence="7 8">
    <name type="scientific">Roseovarius mucosus</name>
    <dbReference type="NCBI Taxonomy" id="215743"/>
    <lineage>
        <taxon>Bacteria</taxon>
        <taxon>Pseudomonadati</taxon>
        <taxon>Pseudomonadota</taxon>
        <taxon>Alphaproteobacteria</taxon>
        <taxon>Rhodobacterales</taxon>
        <taxon>Roseobacteraceae</taxon>
        <taxon>Roseovarius</taxon>
    </lineage>
</organism>
<evidence type="ECO:0000256" key="5">
    <source>
        <dbReference type="SAM" id="Phobius"/>
    </source>
</evidence>
<feature type="transmembrane region" description="Helical" evidence="5">
    <location>
        <begin position="113"/>
        <end position="134"/>
    </location>
</feature>
<protein>
    <submittedName>
        <fullName evidence="7">NnrU protein</fullName>
    </submittedName>
</protein>
<name>A0A1V0RLZ4_9RHOB</name>
<dbReference type="GO" id="GO:0016020">
    <property type="term" value="C:membrane"/>
    <property type="evidence" value="ECO:0007669"/>
    <property type="project" value="UniProtKB-SubCell"/>
</dbReference>
<sequence length="220" mass="23739">MGWAEFIAAFGGFFLSHSVPVRPKVKAWLVERLGPRGFTLGYSLLSLGVLAWVIGAAGRAPFVPLWDWAPWQGYVTLGVMLAVCIILALAIGRPNPFSFGGANNARFDPERPGIVRVTRHPMLVALALWALGHLLANGDLAHVILFGSFAGFAILGAALIDRRKRRIMGAEWLRLDHARRRAGMAPQSGGAALMRGILGLFLYAALLVAHPHFFGVSPLG</sequence>
<keyword evidence="8" id="KW-1185">Reference proteome</keyword>